<dbReference type="Proteomes" id="UP000004995">
    <property type="component" value="Unassembled WGS sequence"/>
</dbReference>
<dbReference type="EnsemblPlants" id="KQK86687">
    <property type="protein sequence ID" value="KQK86687"/>
    <property type="gene ID" value="SETIT_038263mg"/>
</dbReference>
<keyword evidence="2" id="KW-1185">Reference proteome</keyword>
<protein>
    <submittedName>
        <fullName evidence="1">Uncharacterized protein</fullName>
    </submittedName>
</protein>
<dbReference type="Gramene" id="KQK86687">
    <property type="protein sequence ID" value="KQK86687"/>
    <property type="gene ID" value="SETIT_038263mg"/>
</dbReference>
<proteinExistence type="predicted"/>
<organism evidence="1 2">
    <name type="scientific">Setaria italica</name>
    <name type="common">Foxtail millet</name>
    <name type="synonym">Panicum italicum</name>
    <dbReference type="NCBI Taxonomy" id="4555"/>
    <lineage>
        <taxon>Eukaryota</taxon>
        <taxon>Viridiplantae</taxon>
        <taxon>Streptophyta</taxon>
        <taxon>Embryophyta</taxon>
        <taxon>Tracheophyta</taxon>
        <taxon>Spermatophyta</taxon>
        <taxon>Magnoliopsida</taxon>
        <taxon>Liliopsida</taxon>
        <taxon>Poales</taxon>
        <taxon>Poaceae</taxon>
        <taxon>PACMAD clade</taxon>
        <taxon>Panicoideae</taxon>
        <taxon>Panicodae</taxon>
        <taxon>Paniceae</taxon>
        <taxon>Cenchrinae</taxon>
        <taxon>Setaria</taxon>
    </lineage>
</organism>
<dbReference type="EMBL" id="AGNK02005326">
    <property type="status" value="NOT_ANNOTATED_CDS"/>
    <property type="molecule type" value="Genomic_DNA"/>
</dbReference>
<evidence type="ECO:0000313" key="1">
    <source>
        <dbReference type="EnsemblPlants" id="KQK86687"/>
    </source>
</evidence>
<dbReference type="AlphaFoldDB" id="K4AHA6"/>
<name>K4AHA6_SETIT</name>
<reference evidence="2" key="1">
    <citation type="journal article" date="2012" name="Nat. Biotechnol.">
        <title>Reference genome sequence of the model plant Setaria.</title>
        <authorList>
            <person name="Bennetzen J.L."/>
            <person name="Schmutz J."/>
            <person name="Wang H."/>
            <person name="Percifield R."/>
            <person name="Hawkins J."/>
            <person name="Pontaroli A.C."/>
            <person name="Estep M."/>
            <person name="Feng L."/>
            <person name="Vaughn J.N."/>
            <person name="Grimwood J."/>
            <person name="Jenkins J."/>
            <person name="Barry K."/>
            <person name="Lindquist E."/>
            <person name="Hellsten U."/>
            <person name="Deshpande S."/>
            <person name="Wang X."/>
            <person name="Wu X."/>
            <person name="Mitros T."/>
            <person name="Triplett J."/>
            <person name="Yang X."/>
            <person name="Ye C.Y."/>
            <person name="Mauro-Herrera M."/>
            <person name="Wang L."/>
            <person name="Li P."/>
            <person name="Sharma M."/>
            <person name="Sharma R."/>
            <person name="Ronald P.C."/>
            <person name="Panaud O."/>
            <person name="Kellogg E.A."/>
            <person name="Brutnell T.P."/>
            <person name="Doust A.N."/>
            <person name="Tuskan G.A."/>
            <person name="Rokhsar D."/>
            <person name="Devos K.M."/>
        </authorList>
    </citation>
    <scope>NUCLEOTIDE SEQUENCE [LARGE SCALE GENOMIC DNA]</scope>
    <source>
        <strain evidence="2">cv. Yugu1</strain>
    </source>
</reference>
<dbReference type="InParanoid" id="K4AHA6"/>
<reference evidence="1" key="2">
    <citation type="submission" date="2018-08" db="UniProtKB">
        <authorList>
            <consortium name="EnsemblPlants"/>
        </authorList>
    </citation>
    <scope>IDENTIFICATION</scope>
    <source>
        <strain evidence="1">Yugu1</strain>
    </source>
</reference>
<evidence type="ECO:0000313" key="2">
    <source>
        <dbReference type="Proteomes" id="UP000004995"/>
    </source>
</evidence>
<sequence>MPTLLHSVLATMWKEKARAVARPLAAADRQLVRVLWRCANFRRSRTTSRTLCSTAELLQVWLMMGCSLFWSGCQDVGEKWLMVVVFL</sequence>
<accession>K4AHA6</accession>
<dbReference type="HOGENOM" id="CLU_2487678_0_0_1"/>